<dbReference type="STRING" id="820.ERS852554_02052"/>
<dbReference type="AlphaFoldDB" id="A0A139KH83"/>
<feature type="signal peptide" evidence="6">
    <location>
        <begin position="1"/>
        <end position="23"/>
    </location>
</feature>
<dbReference type="EMBL" id="BQNL01000001">
    <property type="protein sequence ID" value="GKH15562.1"/>
    <property type="molecule type" value="Genomic_DNA"/>
</dbReference>
<evidence type="ECO:0000313" key="9">
    <source>
        <dbReference type="EMBL" id="GKH15562.1"/>
    </source>
</evidence>
<protein>
    <recommendedName>
        <fullName evidence="7">RagB/SusD domain-containing protein</fullName>
    </recommendedName>
</protein>
<feature type="chain" id="PRO_5043134448" description="RagB/SusD domain-containing protein" evidence="6">
    <location>
        <begin position="24"/>
        <end position="600"/>
    </location>
</feature>
<evidence type="ECO:0000313" key="10">
    <source>
        <dbReference type="Proteomes" id="UP000320533"/>
    </source>
</evidence>
<dbReference type="GO" id="GO:0009279">
    <property type="term" value="C:cell outer membrane"/>
    <property type="evidence" value="ECO:0007669"/>
    <property type="project" value="UniProtKB-SubCell"/>
</dbReference>
<dbReference type="PROSITE" id="PS51257">
    <property type="entry name" value="PROKAR_LIPOPROTEIN"/>
    <property type="match status" value="1"/>
</dbReference>
<dbReference type="Proteomes" id="UP000320533">
    <property type="component" value="Chromosome"/>
</dbReference>
<keyword evidence="5" id="KW-0998">Cell outer membrane</keyword>
<reference evidence="8 10" key="1">
    <citation type="submission" date="2019-06" db="EMBL/GenBank/DDBJ databases">
        <title>Complete genome sequence of Bacteroides uniformis NBRC 113350.</title>
        <authorList>
            <person name="Miura T."/>
            <person name="Furukawa M."/>
            <person name="Shimamura M."/>
            <person name="Ohyama Y."/>
            <person name="Yamazoe A."/>
            <person name="Kawasaki H."/>
        </authorList>
    </citation>
    <scope>NUCLEOTIDE SEQUENCE [LARGE SCALE GENOMIC DNA]</scope>
    <source>
        <strain evidence="8 10">NBRC 113350</strain>
    </source>
</reference>
<dbReference type="Gene3D" id="1.25.40.390">
    <property type="match status" value="1"/>
</dbReference>
<dbReference type="InterPro" id="IPR011990">
    <property type="entry name" value="TPR-like_helical_dom_sf"/>
</dbReference>
<gene>
    <name evidence="8" type="ORF">Bun01g_37140</name>
    <name evidence="9" type="ORF">CE91St12_37720</name>
</gene>
<accession>A0A139KH83</accession>
<keyword evidence="4" id="KW-0472">Membrane</keyword>
<reference evidence="9" key="2">
    <citation type="submission" date="2022-01" db="EMBL/GenBank/DDBJ databases">
        <title>Novel bile acid biosynthetic pathways are enriched in the microbiome of centenarians.</title>
        <authorList>
            <person name="Sato Y."/>
            <person name="Atarashi K."/>
            <person name="Plichta R.D."/>
            <person name="Arai Y."/>
            <person name="Sasajima S."/>
            <person name="Kearney M.S."/>
            <person name="Suda W."/>
            <person name="Takeshita K."/>
            <person name="Sasaki T."/>
            <person name="Okamoto S."/>
            <person name="Skelly N.A."/>
            <person name="Okamura Y."/>
            <person name="Vlamakis H."/>
            <person name="Li Y."/>
            <person name="Tanoue T."/>
            <person name="Takei H."/>
            <person name="Nittono H."/>
            <person name="Narushima S."/>
            <person name="Irie J."/>
            <person name="Itoh H."/>
            <person name="Moriya K."/>
            <person name="Sugiura Y."/>
            <person name="Suematsu M."/>
            <person name="Moritoki N."/>
            <person name="Shibata S."/>
            <person name="Littman R.D."/>
            <person name="Fischbach A.M."/>
            <person name="Uwamino Y."/>
            <person name="Inoue T."/>
            <person name="Honda A."/>
            <person name="Hattori M."/>
            <person name="Murai T."/>
            <person name="Xavier J.R."/>
            <person name="Hirose N."/>
            <person name="Honda K."/>
        </authorList>
    </citation>
    <scope>NUCLEOTIDE SEQUENCE</scope>
    <source>
        <strain evidence="9">CE91-St12</strain>
    </source>
</reference>
<evidence type="ECO:0000256" key="4">
    <source>
        <dbReference type="ARBA" id="ARBA00023136"/>
    </source>
</evidence>
<evidence type="ECO:0000256" key="1">
    <source>
        <dbReference type="ARBA" id="ARBA00004442"/>
    </source>
</evidence>
<evidence type="ECO:0000256" key="5">
    <source>
        <dbReference type="ARBA" id="ARBA00023237"/>
    </source>
</evidence>
<sequence>MKDMKYIKCRWLLAMIMSCSLFSCTNLDEEVFDRVDAGIYYQDETSVQGAVAAIYSKAAYSYLEYFWYLQEFSADQVAWRSWNGGLWGWDEALKFALSSHTWTSESTIIRQTWENAWTTIGLCNTLITDLQAISPASIRMTEDALNSYIAEVRTLRAWAYYNIFEIWGGALPLNISSGAEIPGSADTDFDKGCKIIYDFISQELDESVTDLMKEDGSGKTRNRMNQAANRMIKMRLLLNSEVFIKQNSYNECATLCQKILNGDYGTYSITDDYRDIYSINNVECPEVVMALAMEVGQVNTGWMRNMPFMPYNCWDYFGGTYSQSGWNCVCLAPSWDNSGNVQPYGGTDNPKSFLTDYGDKLGAVYERFHDKDIRKQNYVYNETTGNYQGIFLKGAIKANYGKGAALKADADRDGQDLVYVDQVGTFLNLGRNLETVMSPRWGETNSGVRLVRYPVYPESAGIDFQNIDEVEFRLSEVVYTLAECKMRAGDTEGAKELVYRVKTRYFTDKSALEQPGPGFTSFDMDWMLSEWGLEFLGEGRRRRTDLRRFDKFTQGQWWFFGRATDDGLSYPAKRDRKYEWYPLPQSALMVNPGLVQNPNY</sequence>
<dbReference type="EMBL" id="AP019724">
    <property type="protein sequence ID" value="BBK89344.1"/>
    <property type="molecule type" value="Genomic_DNA"/>
</dbReference>
<comment type="subcellular location">
    <subcellularLocation>
        <location evidence="1">Cell outer membrane</location>
    </subcellularLocation>
</comment>
<name>A0A139KH83_BACUN</name>
<proteinExistence type="inferred from homology"/>
<evidence type="ECO:0000256" key="6">
    <source>
        <dbReference type="SAM" id="SignalP"/>
    </source>
</evidence>
<evidence type="ECO:0000256" key="3">
    <source>
        <dbReference type="ARBA" id="ARBA00022729"/>
    </source>
</evidence>
<evidence type="ECO:0000313" key="11">
    <source>
        <dbReference type="Proteomes" id="UP001055048"/>
    </source>
</evidence>
<feature type="domain" description="RagB/SusD" evidence="7">
    <location>
        <begin position="285"/>
        <end position="600"/>
    </location>
</feature>
<evidence type="ECO:0000259" key="7">
    <source>
        <dbReference type="Pfam" id="PF07980"/>
    </source>
</evidence>
<dbReference type="Pfam" id="PF07980">
    <property type="entry name" value="SusD_RagB"/>
    <property type="match status" value="1"/>
</dbReference>
<dbReference type="Proteomes" id="UP001055048">
    <property type="component" value="Unassembled WGS sequence"/>
</dbReference>
<comment type="similarity">
    <text evidence="2">Belongs to the SusD family.</text>
</comment>
<dbReference type="KEGG" id="bun:Bun01g_37140"/>
<dbReference type="InterPro" id="IPR012944">
    <property type="entry name" value="SusD_RagB_dom"/>
</dbReference>
<keyword evidence="3 6" id="KW-0732">Signal</keyword>
<organism evidence="9 11">
    <name type="scientific">Bacteroides uniformis</name>
    <dbReference type="NCBI Taxonomy" id="820"/>
    <lineage>
        <taxon>Bacteria</taxon>
        <taxon>Pseudomonadati</taxon>
        <taxon>Bacteroidota</taxon>
        <taxon>Bacteroidia</taxon>
        <taxon>Bacteroidales</taxon>
        <taxon>Bacteroidaceae</taxon>
        <taxon>Bacteroides</taxon>
    </lineage>
</organism>
<evidence type="ECO:0000313" key="8">
    <source>
        <dbReference type="EMBL" id="BBK89344.1"/>
    </source>
</evidence>
<evidence type="ECO:0000256" key="2">
    <source>
        <dbReference type="ARBA" id="ARBA00006275"/>
    </source>
</evidence>
<dbReference type="SUPFAM" id="SSF48452">
    <property type="entry name" value="TPR-like"/>
    <property type="match status" value="1"/>
</dbReference>